<feature type="domain" description="Ysc84 actin-binding" evidence="3">
    <location>
        <begin position="108"/>
        <end position="229"/>
    </location>
</feature>
<dbReference type="Proteomes" id="UP001301152">
    <property type="component" value="Unassembled WGS sequence"/>
</dbReference>
<dbReference type="InterPro" id="IPR051702">
    <property type="entry name" value="SH3_domain_YSC84-like"/>
</dbReference>
<comment type="caution">
    <text evidence="4">The sequence shown here is derived from an EMBL/GenBank/DDBJ whole genome shotgun (WGS) entry which is preliminary data.</text>
</comment>
<dbReference type="RefSeq" id="WP_173559890.1">
    <property type="nucleotide sequence ID" value="NZ_JAPIUZ010000004.1"/>
</dbReference>
<proteinExistence type="predicted"/>
<protein>
    <submittedName>
        <fullName evidence="4">Lipid-binding SYLF domain-containing protein</fullName>
    </submittedName>
</protein>
<reference evidence="4 5" key="1">
    <citation type="submission" date="2022-11" db="EMBL/GenBank/DDBJ databases">
        <title>Genome sequencing of Acetobacter type strain.</title>
        <authorList>
            <person name="Heo J."/>
            <person name="Lee D."/>
            <person name="Han B.-H."/>
            <person name="Hong S.-B."/>
            <person name="Kwon S.-W."/>
        </authorList>
    </citation>
    <scope>NUCLEOTIDE SEQUENCE [LARGE SCALE GENOMIC DNA]</scope>
    <source>
        <strain evidence="4 5">KACC 21253</strain>
    </source>
</reference>
<organism evidence="4 5">
    <name type="scientific">Acetobacter thailandicus</name>
    <dbReference type="NCBI Taxonomy" id="1502842"/>
    <lineage>
        <taxon>Bacteria</taxon>
        <taxon>Pseudomonadati</taxon>
        <taxon>Pseudomonadota</taxon>
        <taxon>Alphaproteobacteria</taxon>
        <taxon>Acetobacterales</taxon>
        <taxon>Acetobacteraceae</taxon>
        <taxon>Acetobacter</taxon>
    </lineage>
</organism>
<evidence type="ECO:0000259" key="3">
    <source>
        <dbReference type="Pfam" id="PF04366"/>
    </source>
</evidence>
<gene>
    <name evidence="4" type="ORF">OQ497_09370</name>
</gene>
<dbReference type="EMBL" id="JAPIUZ010000004">
    <property type="protein sequence ID" value="MCX2564168.1"/>
    <property type="molecule type" value="Genomic_DNA"/>
</dbReference>
<evidence type="ECO:0000313" key="4">
    <source>
        <dbReference type="EMBL" id="MCX2564168.1"/>
    </source>
</evidence>
<accession>A0ABT3QFV5</accession>
<sequence length="279" mass="28967">MRSVRRFSACALAVGAVALSGSSSSYASAAQDYQTLVDKAALTVQDIFLGVKPTSAVAVDLAKARAVMICPSIFRMSVVFGGSGGGCVLLARDARGSWSDPAFYTMSSGSFGIQLGIQNSQTMFFIMTDRGLQALLDSQFQFNANASANFATISTNAEAGNAGARNTDIYVAQKSQGAFAGVSIGGSKLKVNSDANRQYYKQVVGPEDILITMRVNNQGADPLRSVLMRYSKLAGVKQATSAVKTSAAASDAVVSDTVPSYSASKGVGTVKSESLSPAK</sequence>
<dbReference type="PANTHER" id="PTHR15629:SF2">
    <property type="entry name" value="SH3 DOMAIN-CONTAINING YSC84-LIKE PROTEIN 1"/>
    <property type="match status" value="1"/>
</dbReference>
<evidence type="ECO:0000256" key="1">
    <source>
        <dbReference type="SAM" id="MobiDB-lite"/>
    </source>
</evidence>
<dbReference type="CDD" id="cd11524">
    <property type="entry name" value="SYLF"/>
    <property type="match status" value="1"/>
</dbReference>
<dbReference type="PANTHER" id="PTHR15629">
    <property type="entry name" value="SH3YL1 PROTEIN"/>
    <property type="match status" value="1"/>
</dbReference>
<feature type="signal peptide" evidence="2">
    <location>
        <begin position="1"/>
        <end position="29"/>
    </location>
</feature>
<keyword evidence="5" id="KW-1185">Reference proteome</keyword>
<evidence type="ECO:0000256" key="2">
    <source>
        <dbReference type="SAM" id="SignalP"/>
    </source>
</evidence>
<keyword evidence="2" id="KW-0732">Signal</keyword>
<feature type="chain" id="PRO_5047451470" evidence="2">
    <location>
        <begin position="30"/>
        <end position="279"/>
    </location>
</feature>
<dbReference type="Pfam" id="PF04366">
    <property type="entry name" value="Ysc84"/>
    <property type="match status" value="1"/>
</dbReference>
<dbReference type="InterPro" id="IPR007461">
    <property type="entry name" value="Ysc84_actin-binding"/>
</dbReference>
<evidence type="ECO:0000313" key="5">
    <source>
        <dbReference type="Proteomes" id="UP001301152"/>
    </source>
</evidence>
<feature type="region of interest" description="Disordered" evidence="1">
    <location>
        <begin position="259"/>
        <end position="279"/>
    </location>
</feature>
<name>A0ABT3QFV5_9PROT</name>